<sequence length="266" mass="31305">MTYLSWLLMWFEACSGLKINLEKRAPFKSMAVWDGVEERFRRRLAIKVRLRLEKIQRDFVWGGGALVQKLHLVSHKYDEEEGGWCTREVSGRYNVGLWKAIRKEWLLLNDRLAYHVGNGQRVRFWMDKWCGDEPLCESFPSLFSISLSKNAWVLDVWNSVGDGDGWTPLFARAFNDWEIEEVEHFLQRIQAFRLGGSSLFPCDSIWRVRVPLKVAFFAWEVSWGKVLTLEQFQRRGSLWKTVKETLFGWHGEFVGKAHKKAWQMAP</sequence>
<dbReference type="Proteomes" id="UP000288805">
    <property type="component" value="Unassembled WGS sequence"/>
</dbReference>
<dbReference type="PANTHER" id="PTHR36617">
    <property type="entry name" value="PROTEIN, PUTATIVE-RELATED"/>
    <property type="match status" value="1"/>
</dbReference>
<dbReference type="EMBL" id="QGNW01001235">
    <property type="protein sequence ID" value="RVW49053.1"/>
    <property type="molecule type" value="Genomic_DNA"/>
</dbReference>
<evidence type="ECO:0008006" key="4">
    <source>
        <dbReference type="Google" id="ProtNLM"/>
    </source>
</evidence>
<organism evidence="2 3">
    <name type="scientific">Vitis vinifera</name>
    <name type="common">Grape</name>
    <dbReference type="NCBI Taxonomy" id="29760"/>
    <lineage>
        <taxon>Eukaryota</taxon>
        <taxon>Viridiplantae</taxon>
        <taxon>Streptophyta</taxon>
        <taxon>Embryophyta</taxon>
        <taxon>Tracheophyta</taxon>
        <taxon>Spermatophyta</taxon>
        <taxon>Magnoliopsida</taxon>
        <taxon>eudicotyledons</taxon>
        <taxon>Gunneridae</taxon>
        <taxon>Pentapetalae</taxon>
        <taxon>rosids</taxon>
        <taxon>Vitales</taxon>
        <taxon>Vitaceae</taxon>
        <taxon>Viteae</taxon>
        <taxon>Vitis</taxon>
    </lineage>
</organism>
<gene>
    <name evidence="2" type="ORF">CK203_080930</name>
</gene>
<evidence type="ECO:0000313" key="2">
    <source>
        <dbReference type="EMBL" id="RVW49053.1"/>
    </source>
</evidence>
<evidence type="ECO:0000313" key="3">
    <source>
        <dbReference type="Proteomes" id="UP000288805"/>
    </source>
</evidence>
<reference evidence="2 3" key="1">
    <citation type="journal article" date="2018" name="PLoS Genet.">
        <title>Population sequencing reveals clonal diversity and ancestral inbreeding in the grapevine cultivar Chardonnay.</title>
        <authorList>
            <person name="Roach M.J."/>
            <person name="Johnson D.L."/>
            <person name="Bohlmann J."/>
            <person name="van Vuuren H.J."/>
            <person name="Jones S.J."/>
            <person name="Pretorius I.S."/>
            <person name="Schmidt S.A."/>
            <person name="Borneman A.R."/>
        </authorList>
    </citation>
    <scope>NUCLEOTIDE SEQUENCE [LARGE SCALE GENOMIC DNA]</scope>
    <source>
        <strain evidence="3">cv. Chardonnay</strain>
        <tissue evidence="2">Leaf</tissue>
    </source>
</reference>
<dbReference type="PANTHER" id="PTHR36617:SF16">
    <property type="entry name" value="OS04G0516500 PROTEIN"/>
    <property type="match status" value="1"/>
</dbReference>
<keyword evidence="1" id="KW-0732">Signal</keyword>
<feature type="signal peptide" evidence="1">
    <location>
        <begin position="1"/>
        <end position="16"/>
    </location>
</feature>
<dbReference type="AlphaFoldDB" id="A0A438EMT5"/>
<name>A0A438EMT5_VITVI</name>
<feature type="chain" id="PRO_5019181118" description="Reverse transcriptase zinc-binding domain-containing protein" evidence="1">
    <location>
        <begin position="17"/>
        <end position="266"/>
    </location>
</feature>
<evidence type="ECO:0000256" key="1">
    <source>
        <dbReference type="SAM" id="SignalP"/>
    </source>
</evidence>
<comment type="caution">
    <text evidence="2">The sequence shown here is derived from an EMBL/GenBank/DDBJ whole genome shotgun (WGS) entry which is preliminary data.</text>
</comment>
<proteinExistence type="predicted"/>
<accession>A0A438EMT5</accession>
<protein>
    <recommendedName>
        <fullName evidence="4">Reverse transcriptase zinc-binding domain-containing protein</fullName>
    </recommendedName>
</protein>